<evidence type="ECO:0000313" key="1">
    <source>
        <dbReference type="EMBL" id="UBJ25939.1"/>
    </source>
</evidence>
<dbReference type="EMBL" id="MZ556196">
    <property type="protein sequence ID" value="UBJ25939.1"/>
    <property type="molecule type" value="Genomic_DNA"/>
</dbReference>
<proteinExistence type="predicted"/>
<name>A0A8K1M3Q3_9VIRU</name>
<organism evidence="1">
    <name type="scientific">Red panda feces-associated crucivirus</name>
    <dbReference type="NCBI Taxonomy" id="2864022"/>
    <lineage>
        <taxon>Viruses</taxon>
        <taxon>Cruciviruses</taxon>
    </lineage>
</organism>
<accession>A0A8K1M3Q3</accession>
<sequence>MQDAFHGQLVKYGDEWITTDEFSRRIQARRAEIDANYQARLDYIKTLPVWDGTGPKRRLGTYQPRPGYHPIWPRHTIANIQMRERFRHRYLEALDKRERLKYQRMRAAINTPLVITRYPSGRVQQILTRSPQQIALRREEARRRKRFREYAHPTNIAARRAAAQAKLASSGKARFRR</sequence>
<reference evidence="1" key="1">
    <citation type="submission" date="2021-07" db="EMBL/GenBank/DDBJ databases">
        <title>Communication and adaptive evolution of viruses within giant pandas and their associated organisms in a local ecological environment.</title>
        <authorList>
            <person name="Zhao M."/>
            <person name="Liu S."/>
            <person name="Zhang W."/>
        </authorList>
    </citation>
    <scope>NUCLEOTIDE SEQUENCE</scope>
    <source>
        <strain evidence="1">Rpf280cru-12</strain>
    </source>
</reference>
<protein>
    <submittedName>
        <fullName evidence="1">Uncharacterized protein</fullName>
    </submittedName>
</protein>